<dbReference type="Pfam" id="PF02469">
    <property type="entry name" value="Fasciclin"/>
    <property type="match status" value="1"/>
</dbReference>
<feature type="domain" description="FAS1" evidence="2">
    <location>
        <begin position="44"/>
        <end position="178"/>
    </location>
</feature>
<dbReference type="SUPFAM" id="SSF82153">
    <property type="entry name" value="FAS1 domain"/>
    <property type="match status" value="1"/>
</dbReference>
<accession>A0A0D2XFI9</accession>
<dbReference type="InterPro" id="IPR050904">
    <property type="entry name" value="Adhesion/Biosynth-related"/>
</dbReference>
<protein>
    <recommendedName>
        <fullName evidence="2">FAS1 domain-containing protein</fullName>
    </recommendedName>
</protein>
<dbReference type="InterPro" id="IPR000782">
    <property type="entry name" value="FAS1_domain"/>
</dbReference>
<proteinExistence type="predicted"/>
<dbReference type="GO" id="GO:0031012">
    <property type="term" value="C:extracellular matrix"/>
    <property type="evidence" value="ECO:0007669"/>
    <property type="project" value="TreeGrafter"/>
</dbReference>
<evidence type="ECO:0000256" key="1">
    <source>
        <dbReference type="SAM" id="SignalP"/>
    </source>
</evidence>
<dbReference type="PANTHER" id="PTHR10900">
    <property type="entry name" value="PERIOSTIN-RELATED"/>
    <property type="match status" value="1"/>
</dbReference>
<dbReference type="PANTHER" id="PTHR10900:SF124">
    <property type="entry name" value="FI05614P"/>
    <property type="match status" value="1"/>
</dbReference>
<evidence type="ECO:0000259" key="2">
    <source>
        <dbReference type="PROSITE" id="PS50213"/>
    </source>
</evidence>
<dbReference type="AlphaFoldDB" id="A0A0D2XFI9"/>
<feature type="chain" id="PRO_5002255113" description="FAS1 domain-containing protein" evidence="1">
    <location>
        <begin position="19"/>
        <end position="209"/>
    </location>
</feature>
<keyword evidence="1" id="KW-0732">Signal</keyword>
<dbReference type="Proteomes" id="UP000002489">
    <property type="component" value="Unassembled WGS sequence"/>
</dbReference>
<dbReference type="GO" id="GO:0030198">
    <property type="term" value="P:extracellular matrix organization"/>
    <property type="evidence" value="ECO:0007669"/>
    <property type="project" value="TreeGrafter"/>
</dbReference>
<evidence type="ECO:0000313" key="3">
    <source>
        <dbReference type="EnsemblFungi" id="FOXG_02678P0"/>
    </source>
</evidence>
<feature type="signal peptide" evidence="1">
    <location>
        <begin position="1"/>
        <end position="18"/>
    </location>
</feature>
<dbReference type="GO" id="GO:0050839">
    <property type="term" value="F:cell adhesion molecule binding"/>
    <property type="evidence" value="ECO:0007669"/>
    <property type="project" value="TreeGrafter"/>
</dbReference>
<evidence type="ECO:0000313" key="4">
    <source>
        <dbReference type="Proteomes" id="UP000002489"/>
    </source>
</evidence>
<dbReference type="InterPro" id="IPR036378">
    <property type="entry name" value="FAS1_dom_sf"/>
</dbReference>
<name>A0A0D2XFI9_FUSOF</name>
<dbReference type="EnsemblFungi" id="FOXG_02678T0">
    <property type="protein sequence ID" value="FOXG_02678P0"/>
    <property type="gene ID" value="FOXG_02678"/>
</dbReference>
<reference evidence="3" key="2">
    <citation type="submission" date="2025-08" db="UniProtKB">
        <authorList>
            <consortium name="EnsemblFungi"/>
        </authorList>
    </citation>
    <scope>IDENTIFICATION</scope>
    <source>
        <strain evidence="3">4287 / CBS 123668 / FGSC 9935 / NRRL 34936</strain>
    </source>
</reference>
<dbReference type="GO" id="GO:0007155">
    <property type="term" value="P:cell adhesion"/>
    <property type="evidence" value="ECO:0007669"/>
    <property type="project" value="TreeGrafter"/>
</dbReference>
<dbReference type="Gene3D" id="2.30.180.10">
    <property type="entry name" value="FAS1 domain"/>
    <property type="match status" value="1"/>
</dbReference>
<sequence>MKFQLSLVLFAAVALCNAKVFDRQALSYAPIPEEIYQPPTKSGETTLLDFIKSREDLSELSKLVEQTPAFSTSADWQYTFIAPSNEAFNNTGEYYKTFASTPKGRWWSGQMLQHHYIPNSRLYTSNFTAEKTRFQLGSYLYASAEIKGGDLVLNNVATIVEANIPVTNGLVHISDRILAGDAMIYEADIGTTKQGFIPGSCSNPNLPYC</sequence>
<dbReference type="STRING" id="426428.A0A0D2XFI9"/>
<reference evidence="4" key="1">
    <citation type="journal article" date="2012" name="Mol. Plant Microbe Interact.">
        <title>A highly conserved effector in Fusarium oxysporum is required for full virulence on Arabidopsis.</title>
        <authorList>
            <person name="Thatcher L.F."/>
            <person name="Gardiner D.M."/>
            <person name="Kazan K."/>
            <person name="Manners J."/>
        </authorList>
    </citation>
    <scope>NUCLEOTIDE SEQUENCE [LARGE SCALE GENOMIC DNA]</scope>
    <source>
        <strain evidence="4">Fo5176</strain>
    </source>
</reference>
<dbReference type="PROSITE" id="PS50213">
    <property type="entry name" value="FAS1"/>
    <property type="match status" value="1"/>
</dbReference>
<dbReference type="SMART" id="SM00554">
    <property type="entry name" value="FAS1"/>
    <property type="match status" value="1"/>
</dbReference>
<organism evidence="3 4">
    <name type="scientific">Fusarium oxysporum (strain Fo5176)</name>
    <name type="common">Fusarium vascular wilt</name>
    <dbReference type="NCBI Taxonomy" id="660025"/>
    <lineage>
        <taxon>Eukaryota</taxon>
        <taxon>Fungi</taxon>
        <taxon>Dikarya</taxon>
        <taxon>Ascomycota</taxon>
        <taxon>Pezizomycotina</taxon>
        <taxon>Sordariomycetes</taxon>
        <taxon>Hypocreomycetidae</taxon>
        <taxon>Hypocreales</taxon>
        <taxon>Nectriaceae</taxon>
        <taxon>Fusarium</taxon>
        <taxon>Fusarium oxysporum species complex</taxon>
    </lineage>
</organism>